<dbReference type="Proteomes" id="UP000469949">
    <property type="component" value="Unassembled WGS sequence"/>
</dbReference>
<reference evidence="1 2" key="1">
    <citation type="submission" date="2019-10" db="EMBL/GenBank/DDBJ databases">
        <title>Draft Genome Sequence of the Caffeine Degrading Methylotroph Methylorubrum populi PINKEL.</title>
        <authorList>
            <person name="Dawson S.C."/>
            <person name="Zhang X."/>
            <person name="Wright M.E."/>
            <person name="Sharma G."/>
            <person name="Langner J.T."/>
            <person name="Ditty J.L."/>
            <person name="Subuyuj G.A."/>
        </authorList>
    </citation>
    <scope>NUCLEOTIDE SEQUENCE [LARGE SCALE GENOMIC DNA]</scope>
    <source>
        <strain evidence="1 2">Pinkel</strain>
    </source>
</reference>
<sequence>MTEPTLPRRSAPLRWIESRFRVEARGFGDRRQTDTGTTP</sequence>
<organism evidence="1 2">
    <name type="scientific">Methylorubrum populi</name>
    <dbReference type="NCBI Taxonomy" id="223967"/>
    <lineage>
        <taxon>Bacteria</taxon>
        <taxon>Pseudomonadati</taxon>
        <taxon>Pseudomonadota</taxon>
        <taxon>Alphaproteobacteria</taxon>
        <taxon>Hyphomicrobiales</taxon>
        <taxon>Methylobacteriaceae</taxon>
        <taxon>Methylorubrum</taxon>
    </lineage>
</organism>
<dbReference type="EMBL" id="WEKV01000009">
    <property type="protein sequence ID" value="KAB7785658.1"/>
    <property type="molecule type" value="Genomic_DNA"/>
</dbReference>
<proteinExistence type="predicted"/>
<gene>
    <name evidence="1" type="ORF">F8B43_2159</name>
</gene>
<accession>A0A833J6T0</accession>
<name>A0A833J6T0_9HYPH</name>
<comment type="caution">
    <text evidence="1">The sequence shown here is derived from an EMBL/GenBank/DDBJ whole genome shotgun (WGS) entry which is preliminary data.</text>
</comment>
<evidence type="ECO:0000313" key="2">
    <source>
        <dbReference type="Proteomes" id="UP000469949"/>
    </source>
</evidence>
<evidence type="ECO:0000313" key="1">
    <source>
        <dbReference type="EMBL" id="KAB7785658.1"/>
    </source>
</evidence>
<protein>
    <submittedName>
        <fullName evidence="1">Uncharacterized protein</fullName>
    </submittedName>
</protein>
<dbReference type="AlphaFoldDB" id="A0A833J6T0"/>